<dbReference type="OrthoDB" id="5518683at2"/>
<name>A6G1A4_9BACT</name>
<gene>
    <name evidence="1" type="ORF">PPSIR1_11505</name>
</gene>
<accession>A6G1A4</accession>
<dbReference type="InterPro" id="IPR013406">
    <property type="entry name" value="CHP02574_addiction_mod"/>
</dbReference>
<organism evidence="1 2">
    <name type="scientific">Plesiocystis pacifica SIR-1</name>
    <dbReference type="NCBI Taxonomy" id="391625"/>
    <lineage>
        <taxon>Bacteria</taxon>
        <taxon>Pseudomonadati</taxon>
        <taxon>Myxococcota</taxon>
        <taxon>Polyangia</taxon>
        <taxon>Nannocystales</taxon>
        <taxon>Nannocystaceae</taxon>
        <taxon>Plesiocystis</taxon>
    </lineage>
</organism>
<evidence type="ECO:0008006" key="3">
    <source>
        <dbReference type="Google" id="ProtNLM"/>
    </source>
</evidence>
<comment type="caution">
    <text evidence="1">The sequence shown here is derived from an EMBL/GenBank/DDBJ whole genome shotgun (WGS) entry which is preliminary data.</text>
</comment>
<evidence type="ECO:0000313" key="2">
    <source>
        <dbReference type="Proteomes" id="UP000005801"/>
    </source>
</evidence>
<dbReference type="Pfam" id="PF09720">
    <property type="entry name" value="Unstab_antitox"/>
    <property type="match status" value="1"/>
</dbReference>
<proteinExistence type="predicted"/>
<dbReference type="RefSeq" id="WP_006970503.1">
    <property type="nucleotide sequence ID" value="NZ_ABCS01000011.1"/>
</dbReference>
<dbReference type="Proteomes" id="UP000005801">
    <property type="component" value="Unassembled WGS sequence"/>
</dbReference>
<protein>
    <recommendedName>
        <fullName evidence="3">Addiction module component</fullName>
    </recommendedName>
</protein>
<dbReference type="eggNOG" id="ENOG50325G4">
    <property type="taxonomic scope" value="Bacteria"/>
</dbReference>
<dbReference type="AlphaFoldDB" id="A6G1A4"/>
<reference evidence="1 2" key="1">
    <citation type="submission" date="2007-06" db="EMBL/GenBank/DDBJ databases">
        <authorList>
            <person name="Shimkets L."/>
            <person name="Ferriera S."/>
            <person name="Johnson J."/>
            <person name="Kravitz S."/>
            <person name="Beeson K."/>
            <person name="Sutton G."/>
            <person name="Rogers Y.-H."/>
            <person name="Friedman R."/>
            <person name="Frazier M."/>
            <person name="Venter J.C."/>
        </authorList>
    </citation>
    <scope>NUCLEOTIDE SEQUENCE [LARGE SCALE GENOMIC DNA]</scope>
    <source>
        <strain evidence="1 2">SIR-1</strain>
    </source>
</reference>
<dbReference type="NCBIfam" id="TIGR02574">
    <property type="entry name" value="stabl_TIGR02574"/>
    <property type="match status" value="1"/>
</dbReference>
<sequence>MTDEASQILDAALELPEHERAQIAAILADSIGDGSSPNELRTAWLAEVQRRREALERGEETLVDFDDVMARLRARVGRSHEQRSG</sequence>
<dbReference type="EMBL" id="ABCS01000011">
    <property type="protein sequence ID" value="EDM80399.1"/>
    <property type="molecule type" value="Genomic_DNA"/>
</dbReference>
<keyword evidence="2" id="KW-1185">Reference proteome</keyword>
<evidence type="ECO:0000313" key="1">
    <source>
        <dbReference type="EMBL" id="EDM80399.1"/>
    </source>
</evidence>